<keyword evidence="3" id="KW-1185">Reference proteome</keyword>
<comment type="caution">
    <text evidence="2">The sequence shown here is derived from an EMBL/GenBank/DDBJ whole genome shotgun (WGS) entry which is preliminary data.</text>
</comment>
<dbReference type="EMBL" id="PGCJ01000990">
    <property type="protein sequence ID" value="PLW12205.1"/>
    <property type="molecule type" value="Genomic_DNA"/>
</dbReference>
<proteinExistence type="predicted"/>
<feature type="region of interest" description="Disordered" evidence="1">
    <location>
        <begin position="86"/>
        <end position="116"/>
    </location>
</feature>
<accession>A0A2N5SG83</accession>
<evidence type="ECO:0000313" key="3">
    <source>
        <dbReference type="Proteomes" id="UP000235388"/>
    </source>
</evidence>
<dbReference type="Proteomes" id="UP000235388">
    <property type="component" value="Unassembled WGS sequence"/>
</dbReference>
<feature type="region of interest" description="Disordered" evidence="1">
    <location>
        <begin position="1"/>
        <end position="23"/>
    </location>
</feature>
<dbReference type="AlphaFoldDB" id="A0A2N5SG83"/>
<organism evidence="2 3">
    <name type="scientific">Puccinia coronata f. sp. avenae</name>
    <dbReference type="NCBI Taxonomy" id="200324"/>
    <lineage>
        <taxon>Eukaryota</taxon>
        <taxon>Fungi</taxon>
        <taxon>Dikarya</taxon>
        <taxon>Basidiomycota</taxon>
        <taxon>Pucciniomycotina</taxon>
        <taxon>Pucciniomycetes</taxon>
        <taxon>Pucciniales</taxon>
        <taxon>Pucciniaceae</taxon>
        <taxon>Puccinia</taxon>
    </lineage>
</organism>
<protein>
    <submittedName>
        <fullName evidence="2">Uncharacterized protein</fullName>
    </submittedName>
</protein>
<evidence type="ECO:0000313" key="2">
    <source>
        <dbReference type="EMBL" id="PLW12205.1"/>
    </source>
</evidence>
<gene>
    <name evidence="2" type="ORF">PCANC_17019</name>
</gene>
<sequence>MCCPSFSVDPHGPGPGSPALASPIGPAFVRRRDSTVVVRRMIRVGLVAGRVPWNFLPAVADALRASPTVPGALRLGIAALGRISQGDTHLSTDRSQRTRHKWRTPESPNEAALCST</sequence>
<name>A0A2N5SG83_9BASI</name>
<evidence type="ECO:0000256" key="1">
    <source>
        <dbReference type="SAM" id="MobiDB-lite"/>
    </source>
</evidence>
<reference evidence="2 3" key="1">
    <citation type="submission" date="2017-11" db="EMBL/GenBank/DDBJ databases">
        <title>De novo assembly and phasing of dikaryotic genomes from two isolates of Puccinia coronata f. sp. avenae, the causal agent of oat crown rust.</title>
        <authorList>
            <person name="Miller M.E."/>
            <person name="Zhang Y."/>
            <person name="Omidvar V."/>
            <person name="Sperschneider J."/>
            <person name="Schwessinger B."/>
            <person name="Raley C."/>
            <person name="Palmer J.M."/>
            <person name="Garnica D."/>
            <person name="Upadhyaya N."/>
            <person name="Rathjen J."/>
            <person name="Taylor J.M."/>
            <person name="Park R.F."/>
            <person name="Dodds P.N."/>
            <person name="Hirsch C.D."/>
            <person name="Kianian S.F."/>
            <person name="Figueroa M."/>
        </authorList>
    </citation>
    <scope>NUCLEOTIDE SEQUENCE [LARGE SCALE GENOMIC DNA]</scope>
    <source>
        <strain evidence="2">12NC29</strain>
    </source>
</reference>